<evidence type="ECO:0000256" key="6">
    <source>
        <dbReference type="PROSITE-ProRule" id="PRU01263"/>
    </source>
</evidence>
<feature type="domain" description="C2H2-type" evidence="7">
    <location>
        <begin position="147"/>
        <end position="176"/>
    </location>
</feature>
<dbReference type="InterPro" id="IPR013087">
    <property type="entry name" value="Znf_C2H2_type"/>
</dbReference>
<dbReference type="PROSITE" id="PS51915">
    <property type="entry name" value="ZAD"/>
    <property type="match status" value="1"/>
</dbReference>
<sequence>MATAYFGLKIIRRNRLRRQKKEAEKARKEKLNKTPQLPRICRICLNEGTISIYGGDSAPDISESIRIFGEIDIDVDDDYPKYLCQACNSLLQNAVLFRHTAKKSDIFLRENQQNVELSNEYVNNVEFSENDNSTDDESYEIGTSKSYTCKLCTLSFQSNNEYIAHKNSKRHKNVRIQCPICYGLLTPQLYKRHLARHESASHLICEVCGKMYRKDNLLRHLQLHSFELPYECQVCPYRGRYIDSLKIHMRSHTGDKPFCCDKCQLRFLTRSNLNRHLLTHRKDRPFKCNECGRGFYTKRDLDAHFKSDHAGIKEFGCHLCGNKYGTRKALMRHELRVHKRDKMVKGRMPLYLQAEYQRDVIES</sequence>
<dbReference type="Gene3D" id="3.30.160.60">
    <property type="entry name" value="Classic Zinc Finger"/>
    <property type="match status" value="4"/>
</dbReference>
<feature type="binding site" evidence="6">
    <location>
        <position position="41"/>
    </location>
    <ligand>
        <name>Zn(2+)</name>
        <dbReference type="ChEBI" id="CHEBI:29105"/>
    </ligand>
</feature>
<dbReference type="PANTHER" id="PTHR24379:SF121">
    <property type="entry name" value="C2H2-TYPE DOMAIN-CONTAINING PROTEIN"/>
    <property type="match status" value="1"/>
</dbReference>
<evidence type="ECO:0000256" key="5">
    <source>
        <dbReference type="PROSITE-ProRule" id="PRU00042"/>
    </source>
</evidence>
<dbReference type="PROSITE" id="PS00028">
    <property type="entry name" value="ZINC_FINGER_C2H2_1"/>
    <property type="match status" value="4"/>
</dbReference>
<dbReference type="FunFam" id="3.30.160.60:FF:000065">
    <property type="entry name" value="B-cell CLL/lymphoma 6, member B"/>
    <property type="match status" value="1"/>
</dbReference>
<proteinExistence type="predicted"/>
<gene>
    <name evidence="9" type="ORF">g.1039</name>
</gene>
<dbReference type="FunFam" id="3.30.160.60:FF:000446">
    <property type="entry name" value="Zinc finger protein"/>
    <property type="match status" value="1"/>
</dbReference>
<dbReference type="InterPro" id="IPR012934">
    <property type="entry name" value="Znf_AD"/>
</dbReference>
<evidence type="ECO:0000313" key="9">
    <source>
        <dbReference type="EMBL" id="JAT86993.1"/>
    </source>
</evidence>
<evidence type="ECO:0000256" key="3">
    <source>
        <dbReference type="ARBA" id="ARBA00022771"/>
    </source>
</evidence>
<feature type="domain" description="C2H2-type" evidence="7">
    <location>
        <begin position="286"/>
        <end position="314"/>
    </location>
</feature>
<evidence type="ECO:0008006" key="10">
    <source>
        <dbReference type="Google" id="ProtNLM"/>
    </source>
</evidence>
<dbReference type="AlphaFoldDB" id="A0A1E1WIZ6"/>
<evidence type="ECO:0000256" key="2">
    <source>
        <dbReference type="ARBA" id="ARBA00022737"/>
    </source>
</evidence>
<feature type="domain" description="ZAD" evidence="8">
    <location>
        <begin position="39"/>
        <end position="111"/>
    </location>
</feature>
<evidence type="ECO:0000256" key="4">
    <source>
        <dbReference type="ARBA" id="ARBA00022833"/>
    </source>
</evidence>
<feature type="binding site" evidence="6">
    <location>
        <position position="84"/>
    </location>
    <ligand>
        <name>Zn(2+)</name>
        <dbReference type="ChEBI" id="CHEBI:29105"/>
    </ligand>
</feature>
<evidence type="ECO:0000256" key="1">
    <source>
        <dbReference type="ARBA" id="ARBA00022723"/>
    </source>
</evidence>
<dbReference type="Pfam" id="PF12874">
    <property type="entry name" value="zf-met"/>
    <property type="match status" value="1"/>
</dbReference>
<keyword evidence="4 6" id="KW-0862">Zinc</keyword>
<feature type="domain" description="C2H2-type" evidence="7">
    <location>
        <begin position="315"/>
        <end position="343"/>
    </location>
</feature>
<dbReference type="SMART" id="SM00868">
    <property type="entry name" value="zf-AD"/>
    <property type="match status" value="1"/>
</dbReference>
<dbReference type="GO" id="GO:0008270">
    <property type="term" value="F:zinc ion binding"/>
    <property type="evidence" value="ECO:0007669"/>
    <property type="project" value="UniProtKB-UniRule"/>
</dbReference>
<name>A0A1E1WIZ6_PECGO</name>
<dbReference type="SUPFAM" id="SSF57667">
    <property type="entry name" value="beta-beta-alpha zinc fingers"/>
    <property type="match status" value="4"/>
</dbReference>
<feature type="binding site" evidence="6">
    <location>
        <position position="44"/>
    </location>
    <ligand>
        <name>Zn(2+)</name>
        <dbReference type="ChEBI" id="CHEBI:29105"/>
    </ligand>
</feature>
<dbReference type="InterPro" id="IPR036236">
    <property type="entry name" value="Znf_C2H2_sf"/>
</dbReference>
<dbReference type="SMART" id="SM00355">
    <property type="entry name" value="ZnF_C2H2"/>
    <property type="match status" value="7"/>
</dbReference>
<dbReference type="PANTHER" id="PTHR24379">
    <property type="entry name" value="KRAB AND ZINC FINGER DOMAIN-CONTAINING"/>
    <property type="match status" value="1"/>
</dbReference>
<dbReference type="PROSITE" id="PS50157">
    <property type="entry name" value="ZINC_FINGER_C2H2_2"/>
    <property type="match status" value="5"/>
</dbReference>
<dbReference type="SUPFAM" id="SSF57716">
    <property type="entry name" value="Glucocorticoid receptor-like (DNA-binding domain)"/>
    <property type="match status" value="1"/>
</dbReference>
<feature type="domain" description="C2H2-type" evidence="7">
    <location>
        <begin position="230"/>
        <end position="257"/>
    </location>
</feature>
<dbReference type="Pfam" id="PF00096">
    <property type="entry name" value="zf-C2H2"/>
    <property type="match status" value="3"/>
</dbReference>
<organism evidence="9">
    <name type="scientific">Pectinophora gossypiella</name>
    <name type="common">Cotton pink bollworm</name>
    <name type="synonym">Depressaria gossypiella</name>
    <dbReference type="NCBI Taxonomy" id="13191"/>
    <lineage>
        <taxon>Eukaryota</taxon>
        <taxon>Metazoa</taxon>
        <taxon>Ecdysozoa</taxon>
        <taxon>Arthropoda</taxon>
        <taxon>Hexapoda</taxon>
        <taxon>Insecta</taxon>
        <taxon>Pterygota</taxon>
        <taxon>Neoptera</taxon>
        <taxon>Endopterygota</taxon>
        <taxon>Lepidoptera</taxon>
        <taxon>Glossata</taxon>
        <taxon>Ditrysia</taxon>
        <taxon>Gelechioidea</taxon>
        <taxon>Gelechiidae</taxon>
        <taxon>Apatetrinae</taxon>
        <taxon>Pectinophora</taxon>
    </lineage>
</organism>
<accession>A0A1E1WIZ6</accession>
<protein>
    <recommendedName>
        <fullName evidence="10">Protein krueppel</fullName>
    </recommendedName>
</protein>
<dbReference type="Pfam" id="PF07776">
    <property type="entry name" value="zf-AD"/>
    <property type="match status" value="1"/>
</dbReference>
<evidence type="ECO:0000259" key="8">
    <source>
        <dbReference type="PROSITE" id="PS51915"/>
    </source>
</evidence>
<feature type="domain" description="C2H2-type" evidence="7">
    <location>
        <begin position="258"/>
        <end position="285"/>
    </location>
</feature>
<reference evidence="9" key="1">
    <citation type="submission" date="2015-09" db="EMBL/GenBank/DDBJ databases">
        <title>De novo assembly of Pectinophora gossypiella (Pink Bollworm) gut transcriptome.</title>
        <authorList>
            <person name="Tassone E.E."/>
        </authorList>
    </citation>
    <scope>NUCLEOTIDE SEQUENCE</scope>
</reference>
<dbReference type="FunFam" id="3.30.160.60:FF:000100">
    <property type="entry name" value="Zinc finger 45-like"/>
    <property type="match status" value="1"/>
</dbReference>
<evidence type="ECO:0000259" key="7">
    <source>
        <dbReference type="PROSITE" id="PS50157"/>
    </source>
</evidence>
<feature type="binding site" evidence="6">
    <location>
        <position position="87"/>
    </location>
    <ligand>
        <name>Zn(2+)</name>
        <dbReference type="ChEBI" id="CHEBI:29105"/>
    </ligand>
</feature>
<dbReference type="OrthoDB" id="654211at2759"/>
<dbReference type="EMBL" id="GDQN01004061">
    <property type="protein sequence ID" value="JAT86993.1"/>
    <property type="molecule type" value="Transcribed_RNA"/>
</dbReference>
<dbReference type="GO" id="GO:0005634">
    <property type="term" value="C:nucleus"/>
    <property type="evidence" value="ECO:0007669"/>
    <property type="project" value="InterPro"/>
</dbReference>
<keyword evidence="3 5" id="KW-0863">Zinc-finger</keyword>
<keyword evidence="1 6" id="KW-0479">Metal-binding</keyword>
<keyword evidence="2" id="KW-0677">Repeat</keyword>
<dbReference type="Gene3D" id="3.40.1800.20">
    <property type="match status" value="1"/>
</dbReference>